<protein>
    <recommendedName>
        <fullName evidence="3">PD-(D/E)XK nuclease family protein</fullName>
    </recommendedName>
</protein>
<evidence type="ECO:0000313" key="1">
    <source>
        <dbReference type="EMBL" id="MBB5319499.1"/>
    </source>
</evidence>
<dbReference type="AlphaFoldDB" id="A0A7W8MUP1"/>
<dbReference type="Proteomes" id="UP000568106">
    <property type="component" value="Unassembled WGS sequence"/>
</dbReference>
<accession>A0A7W8MUP1</accession>
<comment type="caution">
    <text evidence="1">The sequence shown here is derived from an EMBL/GenBank/DDBJ whole genome shotgun (WGS) entry which is preliminary data.</text>
</comment>
<name>A0A7W8MUP1_9BACT</name>
<gene>
    <name evidence="1" type="ORF">HDF09_004208</name>
</gene>
<evidence type="ECO:0008006" key="3">
    <source>
        <dbReference type="Google" id="ProtNLM"/>
    </source>
</evidence>
<dbReference type="EMBL" id="JACHDY010000010">
    <property type="protein sequence ID" value="MBB5319499.1"/>
    <property type="molecule type" value="Genomic_DNA"/>
</dbReference>
<organism evidence="1 2">
    <name type="scientific">Tunturiibacter empetritectus</name>
    <dbReference type="NCBI Taxonomy" id="3069691"/>
    <lineage>
        <taxon>Bacteria</taxon>
        <taxon>Pseudomonadati</taxon>
        <taxon>Acidobacteriota</taxon>
        <taxon>Terriglobia</taxon>
        <taxon>Terriglobales</taxon>
        <taxon>Acidobacteriaceae</taxon>
        <taxon>Tunturiibacter</taxon>
    </lineage>
</organism>
<evidence type="ECO:0000313" key="2">
    <source>
        <dbReference type="Proteomes" id="UP000568106"/>
    </source>
</evidence>
<sequence>MPTVFDSVVTKENDHTNLLRNILERNSRAAAAVLSYLVRRPLSEVEAATLQFSTQHSFVGPNGREIPDILVEGPGFHCLIEAKVDPYLELTEGQRTGYQACFPKGMRGDLSFLVPNEWRYTSSTRQIHKVLPDNISVNTSYWRDVIQRLAEVSASMDDAILDEAVRFWKWRFQLEPMTSQEKQSLSDWSEATYSAIRKVEKTLTQAKGLFDARGYETELETSDTYSYGFYVRRGRSYLLWVGIWTKAPTPLAFGFHSTKPSWLRPEVLPEAASTANDHHLWPLNQDTWDDPEAIFQRVASFLASHWAEMKQPSSFTGSE</sequence>
<keyword evidence="2" id="KW-1185">Reference proteome</keyword>
<proteinExistence type="predicted"/>
<reference evidence="1" key="1">
    <citation type="submission" date="2020-08" db="EMBL/GenBank/DDBJ databases">
        <title>Genomic Encyclopedia of Type Strains, Phase IV (KMG-V): Genome sequencing to study the core and pangenomes of soil and plant-associated prokaryotes.</title>
        <authorList>
            <person name="Whitman W."/>
        </authorList>
    </citation>
    <scope>NUCLEOTIDE SEQUENCE [LARGE SCALE GENOMIC DNA]</scope>
    <source>
        <strain evidence="1">M8UP27</strain>
    </source>
</reference>